<comment type="caution">
    <text evidence="1">The sequence shown here is derived from an EMBL/GenBank/DDBJ whole genome shotgun (WGS) entry which is preliminary data.</text>
</comment>
<proteinExistence type="predicted"/>
<keyword evidence="2" id="KW-1185">Reference proteome</keyword>
<evidence type="ECO:0000313" key="1">
    <source>
        <dbReference type="EMBL" id="NYA70551.1"/>
    </source>
</evidence>
<accession>A0A7Y8Y166</accession>
<gene>
    <name evidence="1" type="ORF">HZF10_06435</name>
</gene>
<evidence type="ECO:0000313" key="2">
    <source>
        <dbReference type="Proteomes" id="UP000535020"/>
    </source>
</evidence>
<organism evidence="1 2">
    <name type="scientific">Flavobacterium agri</name>
    <dbReference type="NCBI Taxonomy" id="2743471"/>
    <lineage>
        <taxon>Bacteria</taxon>
        <taxon>Pseudomonadati</taxon>
        <taxon>Bacteroidota</taxon>
        <taxon>Flavobacteriia</taxon>
        <taxon>Flavobacteriales</taxon>
        <taxon>Flavobacteriaceae</taxon>
        <taxon>Flavobacterium</taxon>
    </lineage>
</organism>
<name>A0A7Y8Y166_9FLAO</name>
<protein>
    <submittedName>
        <fullName evidence="1">Uncharacterized protein</fullName>
    </submittedName>
</protein>
<dbReference type="RefSeq" id="WP_176005376.1">
    <property type="nucleotide sequence ID" value="NZ_JABWMI010000007.1"/>
</dbReference>
<sequence length="221" mass="25992">MFGLFRNSKREFIFEKLSPSIRIEKILSEFVFPELVDLGFKFNKKDLTFSRTHYEFENSIIFQKSKWNNGSDICAIKPSIAIQSKALADFYRKNKTTNTKLIGLAGGNAEDIPNWNQECFDDGYYDFTQYDNLQIVKNLNHNLSGPVNDYFDQYKTYSDIVTHKIQKKTEYYLAPRLYDLCAINNDALFGKKVIGWYDEFKNRTDKGIPEELDKEMMKRKL</sequence>
<reference evidence="1 2" key="1">
    <citation type="submission" date="2020-07" db="EMBL/GenBank/DDBJ databases">
        <authorList>
            <person name="Sun Q."/>
        </authorList>
    </citation>
    <scope>NUCLEOTIDE SEQUENCE [LARGE SCALE GENOMIC DNA]</scope>
    <source>
        <strain evidence="1 2">MAH-1</strain>
    </source>
</reference>
<dbReference type="EMBL" id="JACBJI010000002">
    <property type="protein sequence ID" value="NYA70551.1"/>
    <property type="molecule type" value="Genomic_DNA"/>
</dbReference>
<dbReference type="AlphaFoldDB" id="A0A7Y8Y166"/>
<dbReference type="Proteomes" id="UP000535020">
    <property type="component" value="Unassembled WGS sequence"/>
</dbReference>